<keyword evidence="12" id="KW-0119">Carbohydrate metabolism</keyword>
<dbReference type="FunFam" id="3.40.120.10:FF:000035">
    <property type="entry name" value="Pgm3p"/>
    <property type="match status" value="1"/>
</dbReference>
<protein>
    <recommendedName>
        <fullName evidence="14">phosphopentomutase</fullName>
        <ecNumber evidence="14">5.4.2.7</ecNumber>
    </recommendedName>
</protein>
<evidence type="ECO:0000256" key="7">
    <source>
        <dbReference type="ARBA" id="ARBA00022553"/>
    </source>
</evidence>
<name>K0KWI7_WICCF</name>
<dbReference type="PANTHER" id="PTHR45745">
    <property type="entry name" value="PHOSPHOMANNOMUTASE 45A"/>
    <property type="match status" value="1"/>
</dbReference>
<dbReference type="PANTHER" id="PTHR45745:SF1">
    <property type="entry name" value="PHOSPHOGLUCOMUTASE 2B-RELATED"/>
    <property type="match status" value="1"/>
</dbReference>
<evidence type="ECO:0000256" key="13">
    <source>
        <dbReference type="ARBA" id="ARBA00051394"/>
    </source>
</evidence>
<evidence type="ECO:0000256" key="15">
    <source>
        <dbReference type="RuleBase" id="RU004326"/>
    </source>
</evidence>
<keyword evidence="5" id="KW-0963">Cytoplasm</keyword>
<evidence type="ECO:0000256" key="4">
    <source>
        <dbReference type="ARBA" id="ARBA00010231"/>
    </source>
</evidence>
<keyword evidence="11" id="KW-0539">Nucleus</keyword>
<evidence type="ECO:0000313" key="20">
    <source>
        <dbReference type="Proteomes" id="UP000009328"/>
    </source>
</evidence>
<evidence type="ECO:0000256" key="11">
    <source>
        <dbReference type="ARBA" id="ARBA00023242"/>
    </source>
</evidence>
<evidence type="ECO:0000256" key="8">
    <source>
        <dbReference type="ARBA" id="ARBA00022723"/>
    </source>
</evidence>
<dbReference type="PRINTS" id="PR00509">
    <property type="entry name" value="PGMPMM"/>
</dbReference>
<dbReference type="Gene3D" id="3.30.310.50">
    <property type="entry name" value="Alpha-D-phosphohexomutase, C-terminal domain"/>
    <property type="match status" value="1"/>
</dbReference>
<sequence>MEAGFNRLNDVTILQASQGLASYITSLNTKTQQSVVIGHDHRLNSKRFADITATAFLLKGFKVYYLESFIEGKGSDIVPTPLVPFAVDYFKSDCGIMITASHNPAQDNGYKVYWNNGCQIIPPYDQSIAESILQNLRPADNAWDIDNVFKISKENKSLLFSKEEILTAYLLHINANLLKTKVPDVKFIYTPMHGVGLEVFSKVISMLGTNSLLTVGEQAQPDPYFPTVKFPNPEEKGALDLAMKKADEQGIDLVLANDPDADRFSAAVKTNGKWRQLTGNEIGFLFADYIYNTYEGELSKVYFINSTVSSQMIASMCLKRGLNYADTLTGFKWIGNKAIDLEKQGYKVPFGYEEAIGFMFNGIHDKDGIAAAVVFLQMVQFWKENNTSAIEVLEKGFENFGYFKEYNSYYIVPQLPLTKIIFDTIRHEKKVGSASFPDHLGQYSITYWRDLTIGFESDTINNVPLLPIDSSSQMITAKLLTDNNTEYIRFTMRGSGTEPKLKIYIEARADTEDRATFLAKDVWDTLRKEWFKPDETGLQEA</sequence>
<dbReference type="Pfam" id="PF02880">
    <property type="entry name" value="PGM_PMM_III"/>
    <property type="match status" value="1"/>
</dbReference>
<dbReference type="GO" id="GO:0006166">
    <property type="term" value="P:purine ribonucleoside salvage"/>
    <property type="evidence" value="ECO:0007669"/>
    <property type="project" value="TreeGrafter"/>
</dbReference>
<dbReference type="GO" id="GO:0005634">
    <property type="term" value="C:nucleus"/>
    <property type="evidence" value="ECO:0007669"/>
    <property type="project" value="UniProtKB-SubCell"/>
</dbReference>
<comment type="catalytic activity">
    <reaction evidence="13">
        <text>alpha-D-ribose 1-phosphate = D-ribose 5-phosphate</text>
        <dbReference type="Rhea" id="RHEA:18793"/>
        <dbReference type="ChEBI" id="CHEBI:57720"/>
        <dbReference type="ChEBI" id="CHEBI:78346"/>
        <dbReference type="EC" id="5.4.2.7"/>
    </reaction>
</comment>
<comment type="similarity">
    <text evidence="4 15">Belongs to the phosphohexose mutase family.</text>
</comment>
<dbReference type="STRING" id="1206466.K0KWI7"/>
<feature type="domain" description="Alpha-D-phosphohexomutase alpha/beta/alpha" evidence="17">
    <location>
        <begin position="169"/>
        <end position="269"/>
    </location>
</feature>
<dbReference type="Pfam" id="PF02879">
    <property type="entry name" value="PGM_PMM_II"/>
    <property type="match status" value="1"/>
</dbReference>
<dbReference type="InterPro" id="IPR036900">
    <property type="entry name" value="A-D-PHexomutase_C_sf"/>
</dbReference>
<dbReference type="GO" id="GO:0008973">
    <property type="term" value="F:phosphopentomutase activity"/>
    <property type="evidence" value="ECO:0007669"/>
    <property type="project" value="UniProtKB-EC"/>
</dbReference>
<keyword evidence="9 15" id="KW-0460">Magnesium</keyword>
<evidence type="ECO:0000256" key="5">
    <source>
        <dbReference type="ARBA" id="ARBA00022490"/>
    </source>
</evidence>
<comment type="cofactor">
    <cofactor evidence="1">
        <name>Mg(2+)</name>
        <dbReference type="ChEBI" id="CHEBI:18420"/>
    </cofactor>
</comment>
<dbReference type="HOGENOM" id="CLU_016950_0_1_1"/>
<keyword evidence="8 15" id="KW-0479">Metal-binding</keyword>
<evidence type="ECO:0000313" key="19">
    <source>
        <dbReference type="EMBL" id="CCH46357.1"/>
    </source>
</evidence>
<feature type="domain" description="Alpha-D-phosphohexomutase alpha/beta/alpha" evidence="16">
    <location>
        <begin position="6"/>
        <end position="134"/>
    </location>
</feature>
<organism evidence="19 20">
    <name type="scientific">Wickerhamomyces ciferrii (strain ATCC 14091 / BCRC 22168 / CBS 111 / JCM 3599 / NBRC 0793 / NRRL Y-1031 F-60-10)</name>
    <name type="common">Yeast</name>
    <name type="synonym">Pichia ciferrii</name>
    <dbReference type="NCBI Taxonomy" id="1206466"/>
    <lineage>
        <taxon>Eukaryota</taxon>
        <taxon>Fungi</taxon>
        <taxon>Dikarya</taxon>
        <taxon>Ascomycota</taxon>
        <taxon>Saccharomycotina</taxon>
        <taxon>Saccharomycetes</taxon>
        <taxon>Phaffomycetales</taxon>
        <taxon>Wickerhamomycetaceae</taxon>
        <taxon>Wickerhamomyces</taxon>
    </lineage>
</organism>
<dbReference type="InterPro" id="IPR005841">
    <property type="entry name" value="Alpha-D-phosphohexomutase_SF"/>
</dbReference>
<dbReference type="InterPro" id="IPR005845">
    <property type="entry name" value="A-D-PHexomutase_a/b/a-II"/>
</dbReference>
<dbReference type="EC" id="5.4.2.7" evidence="14"/>
<evidence type="ECO:0000256" key="14">
    <source>
        <dbReference type="ARBA" id="ARBA00066543"/>
    </source>
</evidence>
<dbReference type="Proteomes" id="UP000009328">
    <property type="component" value="Unassembled WGS sequence"/>
</dbReference>
<keyword evidence="10 19" id="KW-0413">Isomerase</keyword>
<keyword evidence="7" id="KW-0597">Phosphoprotein</keyword>
<proteinExistence type="inferred from homology"/>
<dbReference type="Pfam" id="PF02878">
    <property type="entry name" value="PGM_PMM_I"/>
    <property type="match status" value="1"/>
</dbReference>
<reference evidence="19 20" key="1">
    <citation type="journal article" date="2012" name="Eukaryot. Cell">
        <title>Draft genome sequence of Wickerhamomyces ciferrii NRRL Y-1031 F-60-10.</title>
        <authorList>
            <person name="Schneider J."/>
            <person name="Andrea H."/>
            <person name="Blom J."/>
            <person name="Jaenicke S."/>
            <person name="Ruckert C."/>
            <person name="Schorsch C."/>
            <person name="Szczepanowski R."/>
            <person name="Farwick M."/>
            <person name="Goesmann A."/>
            <person name="Puhler A."/>
            <person name="Schaffer S."/>
            <person name="Tauch A."/>
            <person name="Kohler T."/>
            <person name="Brinkrolf K."/>
        </authorList>
    </citation>
    <scope>NUCLEOTIDE SEQUENCE [LARGE SCALE GENOMIC DNA]</scope>
    <source>
        <strain evidence="20">ATCC 14091 / BCRC 22168 / CBS 111 / JCM 3599 / NBRC 0793 / NRRL Y-1031 F-60-10</strain>
    </source>
</reference>
<feature type="domain" description="Alpha-D-phosphohexomutase alpha/beta/alpha" evidence="18">
    <location>
        <begin position="279"/>
        <end position="397"/>
    </location>
</feature>
<evidence type="ECO:0000256" key="2">
    <source>
        <dbReference type="ARBA" id="ARBA00004123"/>
    </source>
</evidence>
<dbReference type="CDD" id="cd05799">
    <property type="entry name" value="PGM2"/>
    <property type="match status" value="1"/>
</dbReference>
<dbReference type="InParanoid" id="K0KWI7"/>
<evidence type="ECO:0000256" key="12">
    <source>
        <dbReference type="ARBA" id="ARBA00023277"/>
    </source>
</evidence>
<dbReference type="SUPFAM" id="SSF53738">
    <property type="entry name" value="Phosphoglucomutase, first 3 domains"/>
    <property type="match status" value="3"/>
</dbReference>
<accession>K0KWI7</accession>
<evidence type="ECO:0000259" key="17">
    <source>
        <dbReference type="Pfam" id="PF02879"/>
    </source>
</evidence>
<dbReference type="SUPFAM" id="SSF55957">
    <property type="entry name" value="Phosphoglucomutase, C-terminal domain"/>
    <property type="match status" value="1"/>
</dbReference>
<keyword evidence="6" id="KW-0313">Glucose metabolism</keyword>
<dbReference type="InterPro" id="IPR016066">
    <property type="entry name" value="A-D-PHexomutase_CS"/>
</dbReference>
<evidence type="ECO:0000259" key="16">
    <source>
        <dbReference type="Pfam" id="PF02878"/>
    </source>
</evidence>
<dbReference type="GO" id="GO:0006006">
    <property type="term" value="P:glucose metabolic process"/>
    <property type="evidence" value="ECO:0007669"/>
    <property type="project" value="UniProtKB-KW"/>
</dbReference>
<dbReference type="FunCoup" id="K0KWI7">
    <property type="interactions" value="339"/>
</dbReference>
<dbReference type="FunFam" id="3.40.120.10:FF:000037">
    <property type="entry name" value="Pgm3p"/>
    <property type="match status" value="1"/>
</dbReference>
<evidence type="ECO:0000256" key="6">
    <source>
        <dbReference type="ARBA" id="ARBA00022526"/>
    </source>
</evidence>
<dbReference type="AlphaFoldDB" id="K0KWI7"/>
<dbReference type="GO" id="GO:0000287">
    <property type="term" value="F:magnesium ion binding"/>
    <property type="evidence" value="ECO:0007669"/>
    <property type="project" value="InterPro"/>
</dbReference>
<dbReference type="PROSITE" id="PS00710">
    <property type="entry name" value="PGM_PMM"/>
    <property type="match status" value="1"/>
</dbReference>
<evidence type="ECO:0000256" key="1">
    <source>
        <dbReference type="ARBA" id="ARBA00001946"/>
    </source>
</evidence>
<dbReference type="eggNOG" id="KOG1220">
    <property type="taxonomic scope" value="Eukaryota"/>
</dbReference>
<comment type="subcellular location">
    <subcellularLocation>
        <location evidence="3">Cytoplasm</location>
    </subcellularLocation>
    <subcellularLocation>
        <location evidence="2">Nucleus</location>
    </subcellularLocation>
</comment>
<evidence type="ECO:0000256" key="10">
    <source>
        <dbReference type="ARBA" id="ARBA00023235"/>
    </source>
</evidence>
<dbReference type="InterPro" id="IPR005846">
    <property type="entry name" value="A-D-PHexomutase_a/b/a-III"/>
</dbReference>
<dbReference type="Gene3D" id="3.40.120.10">
    <property type="entry name" value="Alpha-D-Glucose-1,6-Bisphosphate, subunit A, domain 3"/>
    <property type="match status" value="3"/>
</dbReference>
<evidence type="ECO:0000256" key="9">
    <source>
        <dbReference type="ARBA" id="ARBA00022842"/>
    </source>
</evidence>
<dbReference type="InterPro" id="IPR005844">
    <property type="entry name" value="A-D-PHexomutase_a/b/a-I"/>
</dbReference>
<dbReference type="InterPro" id="IPR016055">
    <property type="entry name" value="A-D-PHexomutase_a/b/a-I/II/III"/>
</dbReference>
<dbReference type="GO" id="GO:0005737">
    <property type="term" value="C:cytoplasm"/>
    <property type="evidence" value="ECO:0007669"/>
    <property type="project" value="UniProtKB-SubCell"/>
</dbReference>
<gene>
    <name evidence="19" type="ORF">BN7_5950</name>
</gene>
<evidence type="ECO:0000259" key="18">
    <source>
        <dbReference type="Pfam" id="PF02880"/>
    </source>
</evidence>
<comment type="caution">
    <text evidence="19">The sequence shown here is derived from an EMBL/GenBank/DDBJ whole genome shotgun (WGS) entry which is preliminary data.</text>
</comment>
<keyword evidence="20" id="KW-1185">Reference proteome</keyword>
<dbReference type="EMBL" id="CAIF01000242">
    <property type="protein sequence ID" value="CCH46357.1"/>
    <property type="molecule type" value="Genomic_DNA"/>
</dbReference>
<evidence type="ECO:0000256" key="3">
    <source>
        <dbReference type="ARBA" id="ARBA00004496"/>
    </source>
</evidence>